<dbReference type="AlphaFoldDB" id="A0AAD9IER4"/>
<feature type="domain" description="IPT/TIG" evidence="3">
    <location>
        <begin position="109"/>
        <end position="200"/>
    </location>
</feature>
<keyword evidence="1" id="KW-0040">ANK repeat</keyword>
<dbReference type="PANTHER" id="PTHR23335">
    <property type="entry name" value="CALMODULIN-BINDING TRANSCRIPTION ACTIVATOR CAMTA"/>
    <property type="match status" value="1"/>
</dbReference>
<proteinExistence type="predicted"/>
<dbReference type="CDD" id="cd00102">
    <property type="entry name" value="IPT"/>
    <property type="match status" value="1"/>
</dbReference>
<dbReference type="Pfam" id="PF01833">
    <property type="entry name" value="TIG"/>
    <property type="match status" value="1"/>
</dbReference>
<dbReference type="GO" id="GO:0005634">
    <property type="term" value="C:nucleus"/>
    <property type="evidence" value="ECO:0007669"/>
    <property type="project" value="TreeGrafter"/>
</dbReference>
<dbReference type="PANTHER" id="PTHR23335:SF1">
    <property type="entry name" value="CALMODULIN-BINDING TRANSCRIPTION ACTIVATOR, ISOFORM F"/>
    <property type="match status" value="1"/>
</dbReference>
<dbReference type="GO" id="GO:0003690">
    <property type="term" value="F:double-stranded DNA binding"/>
    <property type="evidence" value="ECO:0007669"/>
    <property type="project" value="TreeGrafter"/>
</dbReference>
<evidence type="ECO:0000313" key="5">
    <source>
        <dbReference type="Proteomes" id="UP001255856"/>
    </source>
</evidence>
<feature type="region of interest" description="Disordered" evidence="2">
    <location>
        <begin position="69"/>
        <end position="97"/>
    </location>
</feature>
<dbReference type="InterPro" id="IPR002909">
    <property type="entry name" value="IPT_dom"/>
</dbReference>
<dbReference type="Proteomes" id="UP001255856">
    <property type="component" value="Unassembled WGS sequence"/>
</dbReference>
<sequence length="215" mass="22158">MLSAPNSFQRDAAEGGEGGAARRGEGPDADDPAPVARPGDEEEELVARKLLKNMSIDENDAAIVYNESSGGAAGASARSGSRALSEEGSEGALSPEPRLAADARAKRAALRFHIIDFAPESAAVSGGDKMFVTGWVEKAGGDWEGAVHVKFGDVEVPATLVNPTVIKCTIPAVDAPRLAELCVTLGDGVPVSNVMSFEFLHVAAWRAGEGLAGGF</sequence>
<dbReference type="InterPro" id="IPR014756">
    <property type="entry name" value="Ig_E-set"/>
</dbReference>
<protein>
    <recommendedName>
        <fullName evidence="3">IPT/TIG domain-containing protein</fullName>
    </recommendedName>
</protein>
<organism evidence="4 5">
    <name type="scientific">Prototheca wickerhamii</name>
    <dbReference type="NCBI Taxonomy" id="3111"/>
    <lineage>
        <taxon>Eukaryota</taxon>
        <taxon>Viridiplantae</taxon>
        <taxon>Chlorophyta</taxon>
        <taxon>core chlorophytes</taxon>
        <taxon>Trebouxiophyceae</taxon>
        <taxon>Chlorellales</taxon>
        <taxon>Chlorellaceae</taxon>
        <taxon>Prototheca</taxon>
    </lineage>
</organism>
<evidence type="ECO:0000313" key="4">
    <source>
        <dbReference type="EMBL" id="KAK2075729.1"/>
    </source>
</evidence>
<evidence type="ECO:0000259" key="3">
    <source>
        <dbReference type="SMART" id="SM00429"/>
    </source>
</evidence>
<dbReference type="SUPFAM" id="SSF81296">
    <property type="entry name" value="E set domains"/>
    <property type="match status" value="1"/>
</dbReference>
<dbReference type="Gene3D" id="2.60.40.10">
    <property type="entry name" value="Immunoglobulins"/>
    <property type="match status" value="1"/>
</dbReference>
<keyword evidence="5" id="KW-1185">Reference proteome</keyword>
<name>A0AAD9IER4_PROWI</name>
<feature type="region of interest" description="Disordered" evidence="2">
    <location>
        <begin position="1"/>
        <end position="44"/>
    </location>
</feature>
<comment type="caution">
    <text evidence="4">The sequence shown here is derived from an EMBL/GenBank/DDBJ whole genome shotgun (WGS) entry which is preliminary data.</text>
</comment>
<accession>A0AAD9IER4</accession>
<dbReference type="GO" id="GO:0003712">
    <property type="term" value="F:transcription coregulator activity"/>
    <property type="evidence" value="ECO:0007669"/>
    <property type="project" value="TreeGrafter"/>
</dbReference>
<evidence type="ECO:0000256" key="1">
    <source>
        <dbReference type="ARBA" id="ARBA00023043"/>
    </source>
</evidence>
<reference evidence="4" key="1">
    <citation type="submission" date="2021-01" db="EMBL/GenBank/DDBJ databases">
        <authorList>
            <person name="Eckstrom K.M.E."/>
        </authorList>
    </citation>
    <scope>NUCLEOTIDE SEQUENCE</scope>
    <source>
        <strain evidence="4">UVCC 0001</strain>
    </source>
</reference>
<dbReference type="InterPro" id="IPR013783">
    <property type="entry name" value="Ig-like_fold"/>
</dbReference>
<dbReference type="GO" id="GO:0006357">
    <property type="term" value="P:regulation of transcription by RNA polymerase II"/>
    <property type="evidence" value="ECO:0007669"/>
    <property type="project" value="TreeGrafter"/>
</dbReference>
<gene>
    <name evidence="4" type="ORF">QBZ16_001470</name>
</gene>
<feature type="compositionally biased region" description="Low complexity" evidence="2">
    <location>
        <begin position="69"/>
        <end position="83"/>
    </location>
</feature>
<evidence type="ECO:0000256" key="2">
    <source>
        <dbReference type="SAM" id="MobiDB-lite"/>
    </source>
</evidence>
<dbReference type="EMBL" id="JASFZW010000013">
    <property type="protein sequence ID" value="KAK2075729.1"/>
    <property type="molecule type" value="Genomic_DNA"/>
</dbReference>
<dbReference type="SMART" id="SM00429">
    <property type="entry name" value="IPT"/>
    <property type="match status" value="1"/>
</dbReference>